<protein>
    <submittedName>
        <fullName evidence="3">Putative esterase</fullName>
    </submittedName>
</protein>
<dbReference type="Proteomes" id="UP000002218">
    <property type="component" value="Chromosome"/>
</dbReference>
<keyword evidence="4" id="KW-1185">Reference proteome</keyword>
<keyword evidence="2" id="KW-0812">Transmembrane</keyword>
<feature type="transmembrane region" description="Helical" evidence="2">
    <location>
        <begin position="43"/>
        <end position="62"/>
    </location>
</feature>
<reference evidence="4" key="1">
    <citation type="submission" date="2009-09" db="EMBL/GenBank/DDBJ databases">
        <title>The complete genome of Nakamurella multipartita DSM 44233.</title>
        <authorList>
            <consortium name="US DOE Joint Genome Institute (JGI-PGF)"/>
            <person name="Lucas S."/>
            <person name="Copeland A."/>
            <person name="Lapidus A."/>
            <person name="Glavina del Rio T."/>
            <person name="Dalin E."/>
            <person name="Tice H."/>
            <person name="Bruce D."/>
            <person name="Goodwin L."/>
            <person name="Pitluck S."/>
            <person name="Kyrpides N."/>
            <person name="Mavromatis K."/>
            <person name="Ivanova N."/>
            <person name="Ovchinnikova G."/>
            <person name="Sims D."/>
            <person name="Meincke L."/>
            <person name="Brettin T."/>
            <person name="Detter J.C."/>
            <person name="Han C."/>
            <person name="Larimer F."/>
            <person name="Land M."/>
            <person name="Hauser L."/>
            <person name="Markowitz V."/>
            <person name="Cheng J.-F."/>
            <person name="Hugenholtz P."/>
            <person name="Woyke T."/>
            <person name="Wu D."/>
            <person name="Klenk H.-P."/>
            <person name="Eisen J.A."/>
        </authorList>
    </citation>
    <scope>NUCLEOTIDE SEQUENCE [LARGE SCALE GENOMIC DNA]</scope>
    <source>
        <strain evidence="4">ATCC 700099 / DSM 44233 / CIP 104796 / JCM 9543 / NBRC 105858 / Y-104</strain>
    </source>
</reference>
<name>C8XIK8_NAKMY</name>
<dbReference type="ESTHER" id="nakmy-c8xik8">
    <property type="family name" value="A85-Est-Putative"/>
</dbReference>
<evidence type="ECO:0000313" key="3">
    <source>
        <dbReference type="EMBL" id="ACV80473.1"/>
    </source>
</evidence>
<evidence type="ECO:0000256" key="1">
    <source>
        <dbReference type="SAM" id="MobiDB-lite"/>
    </source>
</evidence>
<proteinExistence type="predicted"/>
<dbReference type="Pfam" id="PF00756">
    <property type="entry name" value="Esterase"/>
    <property type="match status" value="1"/>
</dbReference>
<keyword evidence="2" id="KW-0472">Membrane</keyword>
<dbReference type="GO" id="GO:0016747">
    <property type="term" value="F:acyltransferase activity, transferring groups other than amino-acyl groups"/>
    <property type="evidence" value="ECO:0007669"/>
    <property type="project" value="TreeGrafter"/>
</dbReference>
<dbReference type="Gene3D" id="3.40.50.1820">
    <property type="entry name" value="alpha/beta hydrolase"/>
    <property type="match status" value="1"/>
</dbReference>
<dbReference type="STRING" id="479431.Namu_4184"/>
<dbReference type="eggNOG" id="COG0627">
    <property type="taxonomic scope" value="Bacteria"/>
</dbReference>
<feature type="transmembrane region" description="Helical" evidence="2">
    <location>
        <begin position="105"/>
        <end position="122"/>
    </location>
</feature>
<dbReference type="SUPFAM" id="SSF53474">
    <property type="entry name" value="alpha/beta-Hydrolases"/>
    <property type="match status" value="1"/>
</dbReference>
<dbReference type="EMBL" id="CP001737">
    <property type="protein sequence ID" value="ACV80473.1"/>
    <property type="molecule type" value="Genomic_DNA"/>
</dbReference>
<feature type="transmembrane region" description="Helical" evidence="2">
    <location>
        <begin position="74"/>
        <end position="93"/>
    </location>
</feature>
<dbReference type="AlphaFoldDB" id="C8XIK8"/>
<dbReference type="InterPro" id="IPR000801">
    <property type="entry name" value="Esterase-like"/>
</dbReference>
<evidence type="ECO:0000313" key="4">
    <source>
        <dbReference type="Proteomes" id="UP000002218"/>
    </source>
</evidence>
<dbReference type="KEGG" id="nml:Namu_4184"/>
<sequence length="444" mass="47631">MDRIERLDEMDTSLMSGWLSWLVLGLGVAGAAFLLVRRPRWWWLYVVPPVVLVSAVTGWLLGTVGGEKLFAQPLTGSDIFWIAIALAAIGLAVGQQVRSPWWRKIVAVVAAVLVLAAAGNQINKNYQEFPAVKDLFGPSGTDQSSLPPVTPQTTRPTTPSGPLTATWAPTGANIPADSKGKILPFTIPPTQSGFSARPGWVYLPPAYFADNREPLPVLILFHGQPGSPDDWITGDRVQTVMNDFAAQHNGIAPVVVIPDVLGSQLANPICADSSLGNVDTYLAKDLPAAIASQLDVDQDHRHWVVGGFSYGGTCALQMATNHPDVYPHFVNISGEKEPTLGSGDTARKTTVDAAFGGDEAKFVAINPADLMQKHSFPDSSGWFIWGQADPDTKLQQIRNDQLATTAGMNVQIWEVPETGHDWGTAASGLAHVMPWMATTMGLTG</sequence>
<dbReference type="InParanoid" id="C8XIK8"/>
<keyword evidence="2" id="KW-1133">Transmembrane helix</keyword>
<dbReference type="PANTHER" id="PTHR48098:SF1">
    <property type="entry name" value="DIACYLGLYCEROL ACYLTRANSFERASE_MYCOLYLTRANSFERASE AG85A"/>
    <property type="match status" value="1"/>
</dbReference>
<gene>
    <name evidence="3" type="ordered locus">Namu_4184</name>
</gene>
<dbReference type="PANTHER" id="PTHR48098">
    <property type="entry name" value="ENTEROCHELIN ESTERASE-RELATED"/>
    <property type="match status" value="1"/>
</dbReference>
<evidence type="ECO:0000256" key="2">
    <source>
        <dbReference type="SAM" id="Phobius"/>
    </source>
</evidence>
<feature type="region of interest" description="Disordered" evidence="1">
    <location>
        <begin position="140"/>
        <end position="163"/>
    </location>
</feature>
<dbReference type="InterPro" id="IPR050583">
    <property type="entry name" value="Mycobacterial_A85_antigen"/>
</dbReference>
<reference evidence="3 4" key="2">
    <citation type="journal article" date="2010" name="Stand. Genomic Sci.">
        <title>Complete genome sequence of Nakamurella multipartita type strain (Y-104).</title>
        <authorList>
            <person name="Tice H."/>
            <person name="Mayilraj S."/>
            <person name="Sims D."/>
            <person name="Lapidus A."/>
            <person name="Nolan M."/>
            <person name="Lucas S."/>
            <person name="Glavina Del Rio T."/>
            <person name="Copeland A."/>
            <person name="Cheng J.F."/>
            <person name="Meincke L."/>
            <person name="Bruce D."/>
            <person name="Goodwin L."/>
            <person name="Pitluck S."/>
            <person name="Ivanova N."/>
            <person name="Mavromatis K."/>
            <person name="Ovchinnikova G."/>
            <person name="Pati A."/>
            <person name="Chen A."/>
            <person name="Palaniappan K."/>
            <person name="Land M."/>
            <person name="Hauser L."/>
            <person name="Chang Y.J."/>
            <person name="Jeffries C.D."/>
            <person name="Detter J.C."/>
            <person name="Brettin T."/>
            <person name="Rohde M."/>
            <person name="Goker M."/>
            <person name="Bristow J."/>
            <person name="Eisen J.A."/>
            <person name="Markowitz V."/>
            <person name="Hugenholtz P."/>
            <person name="Kyrpides N.C."/>
            <person name="Klenk H.P."/>
            <person name="Chen F."/>
        </authorList>
    </citation>
    <scope>NUCLEOTIDE SEQUENCE [LARGE SCALE GENOMIC DNA]</scope>
    <source>
        <strain evidence="4">ATCC 700099 / DSM 44233 / CIP 104796 / JCM 9543 / NBRC 105858 / Y-104</strain>
    </source>
</reference>
<accession>C8XIK8</accession>
<organism evidence="3 4">
    <name type="scientific">Nakamurella multipartita (strain ATCC 700099 / DSM 44233 / CIP 104796 / JCM 9543 / NBRC 105858 / Y-104)</name>
    <name type="common">Microsphaera multipartita</name>
    <dbReference type="NCBI Taxonomy" id="479431"/>
    <lineage>
        <taxon>Bacteria</taxon>
        <taxon>Bacillati</taxon>
        <taxon>Actinomycetota</taxon>
        <taxon>Actinomycetes</taxon>
        <taxon>Nakamurellales</taxon>
        <taxon>Nakamurellaceae</taxon>
        <taxon>Nakamurella</taxon>
    </lineage>
</organism>
<dbReference type="HOGENOM" id="CLU_037947_2_0_11"/>
<feature type="transmembrane region" description="Helical" evidence="2">
    <location>
        <begin position="18"/>
        <end position="36"/>
    </location>
</feature>
<dbReference type="InterPro" id="IPR029058">
    <property type="entry name" value="AB_hydrolase_fold"/>
</dbReference>